<proteinExistence type="predicted"/>
<feature type="repeat" description="PPR" evidence="3">
    <location>
        <begin position="326"/>
        <end position="361"/>
    </location>
</feature>
<dbReference type="OrthoDB" id="185373at2759"/>
<evidence type="ECO:0000256" key="2">
    <source>
        <dbReference type="ARBA" id="ARBA00022946"/>
    </source>
</evidence>
<keyword evidence="1" id="KW-0677">Repeat</keyword>
<dbReference type="Pfam" id="PF01535">
    <property type="entry name" value="PPR"/>
    <property type="match status" value="4"/>
</dbReference>
<comment type="caution">
    <text evidence="4">The sequence shown here is derived from an EMBL/GenBank/DDBJ whole genome shotgun (WGS) entry which is preliminary data.</text>
</comment>
<dbReference type="PANTHER" id="PTHR47926:SF444">
    <property type="entry name" value="PENTATRICOPEPTIDE REPEAT-CONTAINING PROTEIN"/>
    <property type="match status" value="1"/>
</dbReference>
<dbReference type="PROSITE" id="PS51375">
    <property type="entry name" value="PPR"/>
    <property type="match status" value="2"/>
</dbReference>
<gene>
    <name evidence="4" type="ORF">NCGR_LOCUS47866</name>
</gene>
<evidence type="ECO:0008006" key="6">
    <source>
        <dbReference type="Google" id="ProtNLM"/>
    </source>
</evidence>
<dbReference type="InterPro" id="IPR046960">
    <property type="entry name" value="PPR_At4g14850-like_plant"/>
</dbReference>
<dbReference type="PANTHER" id="PTHR47926">
    <property type="entry name" value="PENTATRICOPEPTIDE REPEAT-CONTAINING PROTEIN"/>
    <property type="match status" value="1"/>
</dbReference>
<sequence length="468" mass="51543">MPAPPRLLPLLGRLLVGGEIRRSPDHLRRIIPHLPSHPNLAAALSSLYFPLFPSSATFLHNLLIRASAASPSPRLSFAAFSSLLRSGYLPDHFTFPPLVKSASRLPSFQRTGAQVHAQAARRGFLADTFVVNSLLAMYAAFRDTASMRGVFESCAEVADVVSWNTVVFGYAKCGEIGNARRVFDEMPHRNGVSWSAMVGAYAAAGELDVARRCWAISQTLELFRTMQSHGDIRPNEVTMVSVLSACAHLTALEEGRWAHVFIDKHKMVLDNEFNLGAALIDMYAKCGRTDMATKIFHSLDQKNVSAWNALITGLAETMKMSEEKPDDITFVSVLTACAHAGLVDEGRQFFQSMSSACGVQPELKHYGCMIDLLGRAGLLDEAEELIWGMPMAPDVKLLVALLVLTKPWTNKAIITNATAQGYICKGPYDFLTEYDCFHLQHFIQAVLPSPSNLISQESRQYITVKVLI</sequence>
<dbReference type="FunFam" id="1.25.40.10:FF:000242">
    <property type="entry name" value="Pentatricopeptide repeat-containing protein"/>
    <property type="match status" value="1"/>
</dbReference>
<evidence type="ECO:0000256" key="3">
    <source>
        <dbReference type="PROSITE-ProRule" id="PRU00708"/>
    </source>
</evidence>
<dbReference type="GO" id="GO:0009451">
    <property type="term" value="P:RNA modification"/>
    <property type="evidence" value="ECO:0007669"/>
    <property type="project" value="InterPro"/>
</dbReference>
<keyword evidence="2" id="KW-0809">Transit peptide</keyword>
<evidence type="ECO:0000256" key="1">
    <source>
        <dbReference type="ARBA" id="ARBA00022737"/>
    </source>
</evidence>
<protein>
    <recommendedName>
        <fullName evidence="6">Pentatricopeptide repeat-containing protein</fullName>
    </recommendedName>
</protein>
<dbReference type="GO" id="GO:0003723">
    <property type="term" value="F:RNA binding"/>
    <property type="evidence" value="ECO:0007669"/>
    <property type="project" value="InterPro"/>
</dbReference>
<dbReference type="AlphaFoldDB" id="A0A811R3D6"/>
<keyword evidence="5" id="KW-1185">Reference proteome</keyword>
<dbReference type="Proteomes" id="UP000604825">
    <property type="component" value="Unassembled WGS sequence"/>
</dbReference>
<dbReference type="InterPro" id="IPR002885">
    <property type="entry name" value="PPR_rpt"/>
</dbReference>
<name>A0A811R3D6_9POAL</name>
<feature type="repeat" description="PPR" evidence="3">
    <location>
        <begin position="159"/>
        <end position="193"/>
    </location>
</feature>
<accession>A0A811R3D6</accession>
<dbReference type="NCBIfam" id="TIGR00756">
    <property type="entry name" value="PPR"/>
    <property type="match status" value="2"/>
</dbReference>
<organism evidence="4 5">
    <name type="scientific">Miscanthus lutarioriparius</name>
    <dbReference type="NCBI Taxonomy" id="422564"/>
    <lineage>
        <taxon>Eukaryota</taxon>
        <taxon>Viridiplantae</taxon>
        <taxon>Streptophyta</taxon>
        <taxon>Embryophyta</taxon>
        <taxon>Tracheophyta</taxon>
        <taxon>Spermatophyta</taxon>
        <taxon>Magnoliopsida</taxon>
        <taxon>Liliopsida</taxon>
        <taxon>Poales</taxon>
        <taxon>Poaceae</taxon>
        <taxon>PACMAD clade</taxon>
        <taxon>Panicoideae</taxon>
        <taxon>Andropogonodae</taxon>
        <taxon>Andropogoneae</taxon>
        <taxon>Saccharinae</taxon>
        <taxon>Miscanthus</taxon>
    </lineage>
</organism>
<evidence type="ECO:0000313" key="4">
    <source>
        <dbReference type="EMBL" id="CAD6264561.1"/>
    </source>
</evidence>
<dbReference type="Gene3D" id="1.25.40.10">
    <property type="entry name" value="Tetratricopeptide repeat domain"/>
    <property type="match status" value="3"/>
</dbReference>
<dbReference type="InterPro" id="IPR011990">
    <property type="entry name" value="TPR-like_helical_dom_sf"/>
</dbReference>
<dbReference type="EMBL" id="CAJGYO010000013">
    <property type="protein sequence ID" value="CAD6264561.1"/>
    <property type="molecule type" value="Genomic_DNA"/>
</dbReference>
<reference evidence="4" key="1">
    <citation type="submission" date="2020-10" db="EMBL/GenBank/DDBJ databases">
        <authorList>
            <person name="Han B."/>
            <person name="Lu T."/>
            <person name="Zhao Q."/>
            <person name="Huang X."/>
            <person name="Zhao Y."/>
        </authorList>
    </citation>
    <scope>NUCLEOTIDE SEQUENCE</scope>
</reference>
<evidence type="ECO:0000313" key="5">
    <source>
        <dbReference type="Proteomes" id="UP000604825"/>
    </source>
</evidence>
<dbReference type="Pfam" id="PF12854">
    <property type="entry name" value="PPR_1"/>
    <property type="match status" value="1"/>
</dbReference>